<dbReference type="GeneTree" id="ENSGT00390000009077"/>
<dbReference type="Pfam" id="PF20721">
    <property type="entry name" value="C19orf12"/>
    <property type="match status" value="1"/>
</dbReference>
<organism evidence="2 3">
    <name type="scientific">Ciona savignyi</name>
    <name type="common">Pacific transparent sea squirt</name>
    <dbReference type="NCBI Taxonomy" id="51511"/>
    <lineage>
        <taxon>Eukaryota</taxon>
        <taxon>Metazoa</taxon>
        <taxon>Chordata</taxon>
        <taxon>Tunicata</taxon>
        <taxon>Ascidiacea</taxon>
        <taxon>Phlebobranchia</taxon>
        <taxon>Cionidae</taxon>
        <taxon>Ciona</taxon>
    </lineage>
</organism>
<dbReference type="eggNOG" id="ENOG502RZQC">
    <property type="taxonomic scope" value="Eukaryota"/>
</dbReference>
<dbReference type="OMA" id="GDVQWTD"/>
<reference evidence="2" key="2">
    <citation type="submission" date="2025-08" db="UniProtKB">
        <authorList>
            <consortium name="Ensembl"/>
        </authorList>
    </citation>
    <scope>IDENTIFICATION</scope>
</reference>
<dbReference type="InParanoid" id="H2YM29"/>
<protein>
    <submittedName>
        <fullName evidence="2">Uncharacterized protein</fullName>
    </submittedName>
</protein>
<comment type="similarity">
    <text evidence="1">Belongs to the C19orf12 family.</text>
</comment>
<dbReference type="HOGENOM" id="CLU_138025_1_0_1"/>
<sequence length="138" mass="14420">MPLRSNDVMQLLVTLAQEENIQVTVTQALRGGLLAGGGALVGGLIGGPVGIAFGASVGGLAAVATSQEFKPLYVVIKQLPAPQKKELERRVMNIISGFELQDGLALLALVNGSAAIKLKIILAMTDFFTSSLGYQIKK</sequence>
<evidence type="ECO:0000313" key="3">
    <source>
        <dbReference type="Proteomes" id="UP000007875"/>
    </source>
</evidence>
<dbReference type="PANTHER" id="PTHR31493:SF1">
    <property type="entry name" value="PROTEIN C19ORF12"/>
    <property type="match status" value="1"/>
</dbReference>
<reference evidence="2" key="3">
    <citation type="submission" date="2025-09" db="UniProtKB">
        <authorList>
            <consortium name="Ensembl"/>
        </authorList>
    </citation>
    <scope>IDENTIFICATION</scope>
</reference>
<dbReference type="InterPro" id="IPR033369">
    <property type="entry name" value="C19orf12"/>
</dbReference>
<dbReference type="AlphaFoldDB" id="H2YM29"/>
<proteinExistence type="inferred from homology"/>
<name>H2YM29_CIOSA</name>
<dbReference type="Proteomes" id="UP000007875">
    <property type="component" value="Unassembled WGS sequence"/>
</dbReference>
<accession>H2YM29</accession>
<dbReference type="Ensembl" id="ENSCSAVT00000006461.1">
    <property type="protein sequence ID" value="ENSCSAVP00000006381.1"/>
    <property type="gene ID" value="ENSCSAVG00000003817.1"/>
</dbReference>
<keyword evidence="3" id="KW-1185">Reference proteome</keyword>
<evidence type="ECO:0000256" key="1">
    <source>
        <dbReference type="ARBA" id="ARBA00029457"/>
    </source>
</evidence>
<dbReference type="PANTHER" id="PTHR31493">
    <property type="entry name" value="NAZO FAMILY MEMBER"/>
    <property type="match status" value="1"/>
</dbReference>
<reference evidence="3" key="1">
    <citation type="submission" date="2003-08" db="EMBL/GenBank/DDBJ databases">
        <authorList>
            <person name="Birren B."/>
            <person name="Nusbaum C."/>
            <person name="Abebe A."/>
            <person name="Abouelleil A."/>
            <person name="Adekoya E."/>
            <person name="Ait-zahra M."/>
            <person name="Allen N."/>
            <person name="Allen T."/>
            <person name="An P."/>
            <person name="Anderson M."/>
            <person name="Anderson S."/>
            <person name="Arachchi H."/>
            <person name="Armbruster J."/>
            <person name="Bachantsang P."/>
            <person name="Baldwin J."/>
            <person name="Barry A."/>
            <person name="Bayul T."/>
            <person name="Blitshsteyn B."/>
            <person name="Bloom T."/>
            <person name="Blye J."/>
            <person name="Boguslavskiy L."/>
            <person name="Borowsky M."/>
            <person name="Boukhgalter B."/>
            <person name="Brunache A."/>
            <person name="Butler J."/>
            <person name="Calixte N."/>
            <person name="Calvo S."/>
            <person name="Camarata J."/>
            <person name="Campo K."/>
            <person name="Chang J."/>
            <person name="Cheshatsang Y."/>
            <person name="Citroen M."/>
            <person name="Collymore A."/>
            <person name="Considine T."/>
            <person name="Cook A."/>
            <person name="Cooke P."/>
            <person name="Corum B."/>
            <person name="Cuomo C."/>
            <person name="David R."/>
            <person name="Dawoe T."/>
            <person name="Degray S."/>
            <person name="Dodge S."/>
            <person name="Dooley K."/>
            <person name="Dorje P."/>
            <person name="Dorjee K."/>
            <person name="Dorris L."/>
            <person name="Duffey N."/>
            <person name="Dupes A."/>
            <person name="Elkins T."/>
            <person name="Engels R."/>
            <person name="Erickson J."/>
            <person name="Farina A."/>
            <person name="Faro S."/>
            <person name="Ferreira P."/>
            <person name="Fischer H."/>
            <person name="Fitzgerald M."/>
            <person name="Foley K."/>
            <person name="Gage D."/>
            <person name="Galagan J."/>
            <person name="Gearin G."/>
            <person name="Gnerre S."/>
            <person name="Gnirke A."/>
            <person name="Goyette A."/>
            <person name="Graham J."/>
            <person name="Grandbois E."/>
            <person name="Gyaltsen K."/>
            <person name="Hafez N."/>
            <person name="Hagopian D."/>
            <person name="Hagos B."/>
            <person name="Hall J."/>
            <person name="Hatcher B."/>
            <person name="Heller A."/>
            <person name="Higgins H."/>
            <person name="Honan T."/>
            <person name="Horn A."/>
            <person name="Houde N."/>
            <person name="Hughes L."/>
            <person name="Hulme W."/>
            <person name="Husby E."/>
            <person name="Iliev I."/>
            <person name="Jaffe D."/>
            <person name="Jones C."/>
            <person name="Kamal M."/>
            <person name="Kamat A."/>
            <person name="Kamvysselis M."/>
            <person name="Karlsson E."/>
            <person name="Kells C."/>
            <person name="Kieu A."/>
            <person name="Kisner P."/>
            <person name="Kodira C."/>
            <person name="Kulbokas E."/>
            <person name="Labutti K."/>
            <person name="Lama D."/>
            <person name="Landers T."/>
            <person name="Leger J."/>
            <person name="Levine S."/>
            <person name="Lewis D."/>
            <person name="Lewis T."/>
            <person name="Lindblad-toh K."/>
            <person name="Liu X."/>
            <person name="Lokyitsang T."/>
            <person name="Lokyitsang Y."/>
            <person name="Lucien O."/>
            <person name="Lui A."/>
            <person name="Ma L.J."/>
            <person name="Mabbitt R."/>
            <person name="Macdonald J."/>
            <person name="Maclean C."/>
            <person name="Major J."/>
            <person name="Manning J."/>
            <person name="Marabella R."/>
            <person name="Maru K."/>
            <person name="Matthews C."/>
            <person name="Mauceli E."/>
            <person name="Mccarthy M."/>
            <person name="Mcdonough S."/>
            <person name="Mcghee T."/>
            <person name="Meldrim J."/>
            <person name="Meneus L."/>
            <person name="Mesirov J."/>
            <person name="Mihalev A."/>
            <person name="Mihova T."/>
            <person name="Mikkelsen T."/>
            <person name="Mlenga V."/>
            <person name="Moru K."/>
            <person name="Mozes J."/>
            <person name="Mulrain L."/>
            <person name="Munson G."/>
            <person name="Naylor J."/>
            <person name="Newes C."/>
            <person name="Nguyen C."/>
            <person name="Nguyen N."/>
            <person name="Nguyen T."/>
            <person name="Nicol R."/>
            <person name="Nielsen C."/>
            <person name="Nizzari M."/>
            <person name="Norbu C."/>
            <person name="Norbu N."/>
            <person name="O'donnell P."/>
            <person name="Okoawo O."/>
            <person name="O'leary S."/>
            <person name="Omotosho B."/>
            <person name="O'neill K."/>
            <person name="Osman S."/>
            <person name="Parker S."/>
            <person name="Perrin D."/>
            <person name="Phunkhang P."/>
            <person name="Piqani B."/>
            <person name="Purcell S."/>
            <person name="Rachupka T."/>
            <person name="Ramasamy U."/>
            <person name="Rameau R."/>
            <person name="Ray V."/>
            <person name="Raymond C."/>
            <person name="Retta R."/>
            <person name="Richardson S."/>
            <person name="Rise C."/>
            <person name="Rodriguez J."/>
            <person name="Rogers J."/>
            <person name="Rogov P."/>
            <person name="Rutman M."/>
            <person name="Schupbach R."/>
            <person name="Seaman C."/>
            <person name="Settipalli S."/>
            <person name="Sharpe T."/>
            <person name="Sheridan J."/>
            <person name="Sherpa N."/>
            <person name="Shi J."/>
            <person name="Smirnov S."/>
            <person name="Smith C."/>
            <person name="Sougnez C."/>
            <person name="Spencer B."/>
            <person name="Stalker J."/>
            <person name="Stange-thomann N."/>
            <person name="Stavropoulos S."/>
            <person name="Stetson K."/>
            <person name="Stone C."/>
            <person name="Stone S."/>
            <person name="Stubbs M."/>
            <person name="Talamas J."/>
            <person name="Tchuinga P."/>
            <person name="Tenzing P."/>
            <person name="Tesfaye S."/>
            <person name="Theodore J."/>
            <person name="Thoulutsang Y."/>
            <person name="Topham K."/>
            <person name="Towey S."/>
            <person name="Tsamla T."/>
            <person name="Tsomo N."/>
            <person name="Vallee D."/>
            <person name="Vassiliev H."/>
            <person name="Venkataraman V."/>
            <person name="Vinson J."/>
            <person name="Vo A."/>
            <person name="Wade C."/>
            <person name="Wang S."/>
            <person name="Wangchuk T."/>
            <person name="Wangdi T."/>
            <person name="Whittaker C."/>
            <person name="Wilkinson J."/>
            <person name="Wu Y."/>
            <person name="Wyman D."/>
            <person name="Yadav S."/>
            <person name="Yang S."/>
            <person name="Yang X."/>
            <person name="Yeager S."/>
            <person name="Yee E."/>
            <person name="Young G."/>
            <person name="Zainoun J."/>
            <person name="Zembeck L."/>
            <person name="Zimmer A."/>
            <person name="Zody M."/>
            <person name="Lander E."/>
        </authorList>
    </citation>
    <scope>NUCLEOTIDE SEQUENCE [LARGE SCALE GENOMIC DNA]</scope>
</reference>
<evidence type="ECO:0000313" key="2">
    <source>
        <dbReference type="Ensembl" id="ENSCSAVP00000006381.1"/>
    </source>
</evidence>